<name>A0A1C0ADD6_9FIRM</name>
<dbReference type="OrthoDB" id="1883643at2"/>
<evidence type="ECO:0000313" key="3">
    <source>
        <dbReference type="EMBL" id="OCL28626.1"/>
    </source>
</evidence>
<accession>A0A1C0ADD6</accession>
<reference evidence="3 4" key="2">
    <citation type="submission" date="2016-08" db="EMBL/GenBank/DDBJ databases">
        <title>Orenia metallireducens sp. nov. strain Z6, a Novel Metal-reducing Firmicute from the Deep Subsurface.</title>
        <authorList>
            <person name="Maxim B.I."/>
            <person name="Kenneth K."/>
            <person name="Flynn T.M."/>
            <person name="Oloughlin E.J."/>
            <person name="Locke R.A."/>
            <person name="Weber J.R."/>
            <person name="Egan S.M."/>
            <person name="Mackie R.I."/>
            <person name="Cann I.K."/>
        </authorList>
    </citation>
    <scope>NUCLEOTIDE SEQUENCE [LARGE SCALE GENOMIC DNA]</scope>
    <source>
        <strain evidence="3 4">Z6</strain>
    </source>
</reference>
<reference evidence="4" key="1">
    <citation type="submission" date="2016-07" db="EMBL/GenBank/DDBJ databases">
        <authorList>
            <person name="Florea S."/>
            <person name="Webb J.S."/>
            <person name="Jaromczyk J."/>
            <person name="Schardl C.L."/>
        </authorList>
    </citation>
    <scope>NUCLEOTIDE SEQUENCE [LARGE SCALE GENOMIC DNA]</scope>
    <source>
        <strain evidence="4">Z6</strain>
    </source>
</reference>
<feature type="domain" description="Actin-like protein N-terminal" evidence="1">
    <location>
        <begin position="8"/>
        <end position="162"/>
    </location>
</feature>
<sequence>MKVVPVLGWDNGFDFEKFEAGENKVKFVSRTYQPRKDKVFDLGKSIFNPDNMVVELDGNIYYVGAKADKQAADSSDRKFRDEKFKEDTELVKLLAGIELLFGDEIDGKIRIEQLGLGLNVGAFKKYKDEIVELYNNRTIKYQAGGKERELYIDSVSCYPQGIASFYDELLDMEGNMKNDNLATARYGLIDIGGRTVDAFVADGIDVITDSVINLKEGTTNAFKIASSALDDIPFGIIQEDYLKGNDKTFYNKEYDIKKPCEDAFRELAEKIYDEVQLAWDDYMPRVQFIILCGGGAQSLRKDLNDLFDKDITVISDAQFSNARGYYKLTKM</sequence>
<evidence type="ECO:0000313" key="4">
    <source>
        <dbReference type="Proteomes" id="UP000093514"/>
    </source>
</evidence>
<evidence type="ECO:0000259" key="2">
    <source>
        <dbReference type="Pfam" id="PF21522"/>
    </source>
</evidence>
<dbReference type="InterPro" id="IPR043129">
    <property type="entry name" value="ATPase_NBD"/>
</dbReference>
<dbReference type="Pfam" id="PF21522">
    <property type="entry name" value="MreB-like_C"/>
    <property type="match status" value="1"/>
</dbReference>
<dbReference type="EMBL" id="LWDV01000003">
    <property type="protein sequence ID" value="OCL28626.1"/>
    <property type="molecule type" value="Genomic_DNA"/>
</dbReference>
<dbReference type="RefSeq" id="WP_068714339.1">
    <property type="nucleotide sequence ID" value="NZ_LWDV01000003.1"/>
</dbReference>
<dbReference type="AlphaFoldDB" id="A0A1C0ADD6"/>
<dbReference type="Proteomes" id="UP000093514">
    <property type="component" value="Unassembled WGS sequence"/>
</dbReference>
<comment type="caution">
    <text evidence="3">The sequence shown here is derived from an EMBL/GenBank/DDBJ whole genome shotgun (WGS) entry which is preliminary data.</text>
</comment>
<feature type="domain" description="Actin homologue MreB-like C-terminal" evidence="2">
    <location>
        <begin position="188"/>
        <end position="304"/>
    </location>
</feature>
<keyword evidence="4" id="KW-1185">Reference proteome</keyword>
<protein>
    <submittedName>
        <fullName evidence="3">Uncharacterized protein</fullName>
    </submittedName>
</protein>
<organism evidence="3 4">
    <name type="scientific">Orenia metallireducens</name>
    <dbReference type="NCBI Taxonomy" id="1413210"/>
    <lineage>
        <taxon>Bacteria</taxon>
        <taxon>Bacillati</taxon>
        <taxon>Bacillota</taxon>
        <taxon>Clostridia</taxon>
        <taxon>Halanaerobiales</taxon>
        <taxon>Halobacteroidaceae</taxon>
        <taxon>Orenia</taxon>
    </lineage>
</organism>
<dbReference type="InterPro" id="IPR049067">
    <property type="entry name" value="MreB-like_C"/>
</dbReference>
<dbReference type="Gene3D" id="3.30.420.40">
    <property type="match status" value="2"/>
</dbReference>
<dbReference type="InterPro" id="IPR040607">
    <property type="entry name" value="ALP_N"/>
</dbReference>
<dbReference type="SUPFAM" id="SSF53067">
    <property type="entry name" value="Actin-like ATPase domain"/>
    <property type="match status" value="2"/>
</dbReference>
<gene>
    <name evidence="3" type="ORF">U472_00270</name>
</gene>
<dbReference type="Pfam" id="PF17989">
    <property type="entry name" value="ALP_N"/>
    <property type="match status" value="1"/>
</dbReference>
<evidence type="ECO:0000259" key="1">
    <source>
        <dbReference type="Pfam" id="PF17989"/>
    </source>
</evidence>
<proteinExistence type="predicted"/>